<sequence>MEIKLIRFYQCNTVLQKYTHRFRFQILQYIFFK</sequence>
<dbReference type="AlphaFoldDB" id="A0A0E9T1A1"/>
<reference evidence="1" key="1">
    <citation type="submission" date="2014-11" db="EMBL/GenBank/DDBJ databases">
        <authorList>
            <person name="Amaro Gonzalez C."/>
        </authorList>
    </citation>
    <scope>NUCLEOTIDE SEQUENCE</scope>
</reference>
<proteinExistence type="predicted"/>
<dbReference type="EMBL" id="GBXM01062044">
    <property type="protein sequence ID" value="JAH46533.1"/>
    <property type="molecule type" value="Transcribed_RNA"/>
</dbReference>
<name>A0A0E9T1A1_ANGAN</name>
<organism evidence="1">
    <name type="scientific">Anguilla anguilla</name>
    <name type="common">European freshwater eel</name>
    <name type="synonym">Muraena anguilla</name>
    <dbReference type="NCBI Taxonomy" id="7936"/>
    <lineage>
        <taxon>Eukaryota</taxon>
        <taxon>Metazoa</taxon>
        <taxon>Chordata</taxon>
        <taxon>Craniata</taxon>
        <taxon>Vertebrata</taxon>
        <taxon>Euteleostomi</taxon>
        <taxon>Actinopterygii</taxon>
        <taxon>Neopterygii</taxon>
        <taxon>Teleostei</taxon>
        <taxon>Anguilliformes</taxon>
        <taxon>Anguillidae</taxon>
        <taxon>Anguilla</taxon>
    </lineage>
</organism>
<reference evidence="1" key="2">
    <citation type="journal article" date="2015" name="Fish Shellfish Immunol.">
        <title>Early steps in the European eel (Anguilla anguilla)-Vibrio vulnificus interaction in the gills: Role of the RtxA13 toxin.</title>
        <authorList>
            <person name="Callol A."/>
            <person name="Pajuelo D."/>
            <person name="Ebbesson L."/>
            <person name="Teles M."/>
            <person name="MacKenzie S."/>
            <person name="Amaro C."/>
        </authorList>
    </citation>
    <scope>NUCLEOTIDE SEQUENCE</scope>
</reference>
<accession>A0A0E9T1A1</accession>
<protein>
    <submittedName>
        <fullName evidence="1">Uncharacterized protein</fullName>
    </submittedName>
</protein>
<evidence type="ECO:0000313" key="1">
    <source>
        <dbReference type="EMBL" id="JAH46533.1"/>
    </source>
</evidence>